<dbReference type="AlphaFoldDB" id="A0A9P9J0D2"/>
<dbReference type="PANTHER" id="PTHR35408:SF2">
    <property type="entry name" value="GLYCOSYLTRANSFERASE 2-LIKE DOMAIN-CONTAINING PROTEIN"/>
    <property type="match status" value="1"/>
</dbReference>
<comment type="caution">
    <text evidence="2">The sequence shown here is derived from an EMBL/GenBank/DDBJ whole genome shotgun (WGS) entry which is preliminary data.</text>
</comment>
<dbReference type="InterPro" id="IPR001173">
    <property type="entry name" value="Glyco_trans_2-like"/>
</dbReference>
<dbReference type="PANTHER" id="PTHR35408">
    <property type="entry name" value="CHROMOSOME 15, WHOLE GENOME SHOTGUN SEQUENCE"/>
    <property type="match status" value="1"/>
</dbReference>
<sequence length="59" mass="6720">MFLSPEAAIVQHSTCVMQVAWNYFENGIACFTNLVYYSIRIFIGSSEVGPFVEHNAFLR</sequence>
<evidence type="ECO:0000259" key="1">
    <source>
        <dbReference type="Pfam" id="PF13632"/>
    </source>
</evidence>
<proteinExistence type="predicted"/>
<feature type="domain" description="Glycosyltransferase 2-like" evidence="1">
    <location>
        <begin position="2"/>
        <end position="59"/>
    </location>
</feature>
<dbReference type="Proteomes" id="UP000717696">
    <property type="component" value="Unassembled WGS sequence"/>
</dbReference>
<evidence type="ECO:0000313" key="3">
    <source>
        <dbReference type="Proteomes" id="UP000717696"/>
    </source>
</evidence>
<protein>
    <recommendedName>
        <fullName evidence="1">Glycosyltransferase 2-like domain-containing protein</fullName>
    </recommendedName>
</protein>
<accession>A0A9P9J0D2</accession>
<dbReference type="OrthoDB" id="3253131at2759"/>
<name>A0A9P9J0D2_9HYPO</name>
<gene>
    <name evidence="2" type="ORF">B0J13DRAFT_556207</name>
</gene>
<organism evidence="2 3">
    <name type="scientific">Dactylonectria estremocensis</name>
    <dbReference type="NCBI Taxonomy" id="1079267"/>
    <lineage>
        <taxon>Eukaryota</taxon>
        <taxon>Fungi</taxon>
        <taxon>Dikarya</taxon>
        <taxon>Ascomycota</taxon>
        <taxon>Pezizomycotina</taxon>
        <taxon>Sordariomycetes</taxon>
        <taxon>Hypocreomycetidae</taxon>
        <taxon>Hypocreales</taxon>
        <taxon>Nectriaceae</taxon>
        <taxon>Dactylonectria</taxon>
    </lineage>
</organism>
<reference evidence="2" key="1">
    <citation type="journal article" date="2021" name="Nat. Commun.">
        <title>Genetic determinants of endophytism in the Arabidopsis root mycobiome.</title>
        <authorList>
            <person name="Mesny F."/>
            <person name="Miyauchi S."/>
            <person name="Thiergart T."/>
            <person name="Pickel B."/>
            <person name="Atanasova L."/>
            <person name="Karlsson M."/>
            <person name="Huettel B."/>
            <person name="Barry K.W."/>
            <person name="Haridas S."/>
            <person name="Chen C."/>
            <person name="Bauer D."/>
            <person name="Andreopoulos W."/>
            <person name="Pangilinan J."/>
            <person name="LaButti K."/>
            <person name="Riley R."/>
            <person name="Lipzen A."/>
            <person name="Clum A."/>
            <person name="Drula E."/>
            <person name="Henrissat B."/>
            <person name="Kohler A."/>
            <person name="Grigoriev I.V."/>
            <person name="Martin F.M."/>
            <person name="Hacquard S."/>
        </authorList>
    </citation>
    <scope>NUCLEOTIDE SEQUENCE</scope>
    <source>
        <strain evidence="2">MPI-CAGE-AT-0021</strain>
    </source>
</reference>
<evidence type="ECO:0000313" key="2">
    <source>
        <dbReference type="EMBL" id="KAH7142917.1"/>
    </source>
</evidence>
<keyword evidence="3" id="KW-1185">Reference proteome</keyword>
<dbReference type="Pfam" id="PF13632">
    <property type="entry name" value="Glyco_trans_2_3"/>
    <property type="match status" value="1"/>
</dbReference>
<dbReference type="EMBL" id="JAGMUU010000011">
    <property type="protein sequence ID" value="KAH7142917.1"/>
    <property type="molecule type" value="Genomic_DNA"/>
</dbReference>